<dbReference type="OrthoDB" id="4226115at2759"/>
<name>B6Q294_TALMQ</name>
<feature type="region of interest" description="Disordered" evidence="1">
    <location>
        <begin position="22"/>
        <end position="41"/>
    </location>
</feature>
<accession>B6Q294</accession>
<protein>
    <submittedName>
        <fullName evidence="2">Uncharacterized protein</fullName>
    </submittedName>
</protein>
<reference evidence="3" key="1">
    <citation type="journal article" date="2015" name="Genome Announc.">
        <title>Genome sequence of the AIDS-associated pathogen Penicillium marneffei (ATCC18224) and its near taxonomic relative Talaromyces stipitatus (ATCC10500).</title>
        <authorList>
            <person name="Nierman W.C."/>
            <person name="Fedorova-Abrams N.D."/>
            <person name="Andrianopoulos A."/>
        </authorList>
    </citation>
    <scope>NUCLEOTIDE SEQUENCE [LARGE SCALE GENOMIC DNA]</scope>
    <source>
        <strain evidence="3">ATCC 18224 / CBS 334.59 / QM 7333</strain>
    </source>
</reference>
<sequence>MKTESAKGILLRSRMTAWLDGIQGGDESSSNEEDKPQVQSKKARDYTFELEALRAWTYHYRQPILMHTIAYELEFMSRFTYPPADLECTRVVVIHGRVAKHDLETLDYLKHDKPARFQKASAGFEKLYGFSFDKFESRFETAPVEVLGCLGKRVMLKYCSAWIKRPEEQQRLIETCDWIVNAWLQFPEDKVKKSWGELCQTMADTAKAAREALLKD</sequence>
<keyword evidence="3" id="KW-1185">Reference proteome</keyword>
<dbReference type="AlphaFoldDB" id="B6Q294"/>
<evidence type="ECO:0000313" key="3">
    <source>
        <dbReference type="Proteomes" id="UP000001294"/>
    </source>
</evidence>
<dbReference type="Proteomes" id="UP000001294">
    <property type="component" value="Unassembled WGS sequence"/>
</dbReference>
<feature type="compositionally biased region" description="Basic and acidic residues" evidence="1">
    <location>
        <begin position="32"/>
        <end position="41"/>
    </location>
</feature>
<dbReference type="HOGENOM" id="CLU_1277994_0_0_1"/>
<proteinExistence type="predicted"/>
<dbReference type="EMBL" id="DS995899">
    <property type="protein sequence ID" value="EEA28965.1"/>
    <property type="molecule type" value="Genomic_DNA"/>
</dbReference>
<gene>
    <name evidence="2" type="ORF">PMAA_037470</name>
</gene>
<evidence type="ECO:0000256" key="1">
    <source>
        <dbReference type="SAM" id="MobiDB-lite"/>
    </source>
</evidence>
<organism evidence="2 3">
    <name type="scientific">Talaromyces marneffei (strain ATCC 18224 / CBS 334.59 / QM 7333)</name>
    <name type="common">Penicillium marneffei</name>
    <dbReference type="NCBI Taxonomy" id="441960"/>
    <lineage>
        <taxon>Eukaryota</taxon>
        <taxon>Fungi</taxon>
        <taxon>Dikarya</taxon>
        <taxon>Ascomycota</taxon>
        <taxon>Pezizomycotina</taxon>
        <taxon>Eurotiomycetes</taxon>
        <taxon>Eurotiomycetidae</taxon>
        <taxon>Eurotiales</taxon>
        <taxon>Trichocomaceae</taxon>
        <taxon>Talaromyces</taxon>
        <taxon>Talaromyces sect. Talaromyces</taxon>
    </lineage>
</organism>
<evidence type="ECO:0000313" key="2">
    <source>
        <dbReference type="EMBL" id="EEA28965.1"/>
    </source>
</evidence>
<dbReference type="VEuPathDB" id="FungiDB:PMAA_037470"/>
<dbReference type="PhylomeDB" id="B6Q294"/>